<evidence type="ECO:0000313" key="1">
    <source>
        <dbReference type="EMBL" id="CAB3774460.1"/>
    </source>
</evidence>
<dbReference type="AlphaFoldDB" id="A0A6J5F6G4"/>
<dbReference type="Proteomes" id="UP000494363">
    <property type="component" value="Unassembled WGS sequence"/>
</dbReference>
<protein>
    <submittedName>
        <fullName evidence="1">Uncharacterized protein</fullName>
    </submittedName>
</protein>
<reference evidence="1 2" key="1">
    <citation type="submission" date="2020-04" db="EMBL/GenBank/DDBJ databases">
        <authorList>
            <person name="De Canck E."/>
        </authorList>
    </citation>
    <scope>NUCLEOTIDE SEQUENCE [LARGE SCALE GENOMIC DNA]</scope>
    <source>
        <strain evidence="1 2">LMG 29542</strain>
    </source>
</reference>
<dbReference type="EMBL" id="CADIKH010000119">
    <property type="protein sequence ID" value="CAB3774460.1"/>
    <property type="molecule type" value="Genomic_DNA"/>
</dbReference>
<organism evidence="1 2">
    <name type="scientific">Paraburkholderia humisilvae</name>
    <dbReference type="NCBI Taxonomy" id="627669"/>
    <lineage>
        <taxon>Bacteria</taxon>
        <taxon>Pseudomonadati</taxon>
        <taxon>Pseudomonadota</taxon>
        <taxon>Betaproteobacteria</taxon>
        <taxon>Burkholderiales</taxon>
        <taxon>Burkholderiaceae</taxon>
        <taxon>Paraburkholderia</taxon>
    </lineage>
</organism>
<evidence type="ECO:0000313" key="2">
    <source>
        <dbReference type="Proteomes" id="UP000494363"/>
    </source>
</evidence>
<dbReference type="RefSeq" id="WP_175233037.1">
    <property type="nucleotide sequence ID" value="NZ_CADIKH010000119.1"/>
</dbReference>
<accession>A0A6J5F6G4</accession>
<keyword evidence="2" id="KW-1185">Reference proteome</keyword>
<sequence length="75" mass="8326">MPDIPEQNLHAQFSAADQLWSNATGRLAHAIMEQALSMDLNKLRPSRLHRIAPQLVGTGDNELNGMIRIARNVPL</sequence>
<gene>
    <name evidence="1" type="ORF">LMG29542_07837</name>
</gene>
<proteinExistence type="predicted"/>
<name>A0A6J5F6G4_9BURK</name>